<organism evidence="2 3">
    <name type="scientific">Oryza meyeriana var. granulata</name>
    <dbReference type="NCBI Taxonomy" id="110450"/>
    <lineage>
        <taxon>Eukaryota</taxon>
        <taxon>Viridiplantae</taxon>
        <taxon>Streptophyta</taxon>
        <taxon>Embryophyta</taxon>
        <taxon>Tracheophyta</taxon>
        <taxon>Spermatophyta</taxon>
        <taxon>Magnoliopsida</taxon>
        <taxon>Liliopsida</taxon>
        <taxon>Poales</taxon>
        <taxon>Poaceae</taxon>
        <taxon>BOP clade</taxon>
        <taxon>Oryzoideae</taxon>
        <taxon>Oryzeae</taxon>
        <taxon>Oryzinae</taxon>
        <taxon>Oryza</taxon>
        <taxon>Oryza meyeriana</taxon>
    </lineage>
</organism>
<dbReference type="InterPro" id="IPR050452">
    <property type="entry name" value="Metacaspase"/>
</dbReference>
<keyword evidence="3" id="KW-1185">Reference proteome</keyword>
<gene>
    <name evidence="2" type="ORF">E2562_000896</name>
</gene>
<dbReference type="GO" id="GO:0004197">
    <property type="term" value="F:cysteine-type endopeptidase activity"/>
    <property type="evidence" value="ECO:0007669"/>
    <property type="project" value="TreeGrafter"/>
</dbReference>
<dbReference type="Proteomes" id="UP000479710">
    <property type="component" value="Unassembled WGS sequence"/>
</dbReference>
<dbReference type="PANTHER" id="PTHR48104">
    <property type="entry name" value="METACASPASE-4"/>
    <property type="match status" value="1"/>
</dbReference>
<evidence type="ECO:0000256" key="1">
    <source>
        <dbReference type="ARBA" id="ARBA00009005"/>
    </source>
</evidence>
<dbReference type="AlphaFoldDB" id="A0A6G1D039"/>
<dbReference type="GO" id="GO:0006508">
    <property type="term" value="P:proteolysis"/>
    <property type="evidence" value="ECO:0007669"/>
    <property type="project" value="TreeGrafter"/>
</dbReference>
<dbReference type="PANTHER" id="PTHR48104:SF36">
    <property type="entry name" value="ICE-LIKE PROTEASE P20 DOMAIN CONTAINING PROTEIN, EXPRESSED"/>
    <property type="match status" value="1"/>
</dbReference>
<dbReference type="EMBL" id="SPHZ02000007">
    <property type="protein sequence ID" value="KAF0905093.1"/>
    <property type="molecule type" value="Genomic_DNA"/>
</dbReference>
<name>A0A6G1D039_9ORYZ</name>
<dbReference type="GO" id="GO:0005737">
    <property type="term" value="C:cytoplasm"/>
    <property type="evidence" value="ECO:0007669"/>
    <property type="project" value="TreeGrafter"/>
</dbReference>
<accession>A0A6G1D039</accession>
<evidence type="ECO:0000313" key="3">
    <source>
        <dbReference type="Proteomes" id="UP000479710"/>
    </source>
</evidence>
<dbReference type="Gene3D" id="3.40.50.12660">
    <property type="match status" value="1"/>
</dbReference>
<protein>
    <submittedName>
        <fullName evidence="2">Uncharacterized protein</fullName>
    </submittedName>
</protein>
<reference evidence="2 3" key="1">
    <citation type="submission" date="2019-11" db="EMBL/GenBank/DDBJ databases">
        <title>Whole genome sequence of Oryza granulata.</title>
        <authorList>
            <person name="Li W."/>
        </authorList>
    </citation>
    <scope>NUCLEOTIDE SEQUENCE [LARGE SCALE GENOMIC DNA]</scope>
    <source>
        <strain evidence="3">cv. Menghai</strain>
        <tissue evidence="2">Leaf</tissue>
    </source>
</reference>
<comment type="similarity">
    <text evidence="1">Belongs to the peptidase C14B family.</text>
</comment>
<proteinExistence type="inferred from homology"/>
<dbReference type="OrthoDB" id="3223806at2759"/>
<sequence>MREDLLLAMRWLMEGQEGCDAGDSLVFHSTGHSVQKLDATGDEVYGYNEALCPLDFEQRGKSRRGRRCSRRGSRCVRRRGAGDGAAAAGCALTGGVHGSAFPGAGSCATPPTVPAVRNDKSFYAIAYHSGSANILDI</sequence>
<evidence type="ECO:0000313" key="2">
    <source>
        <dbReference type="EMBL" id="KAF0905093.1"/>
    </source>
</evidence>
<comment type="caution">
    <text evidence="2">The sequence shown here is derived from an EMBL/GenBank/DDBJ whole genome shotgun (WGS) entry which is preliminary data.</text>
</comment>